<feature type="binding site" evidence="4">
    <location>
        <position position="108"/>
    </location>
    <ligand>
        <name>substrate</name>
    </ligand>
</feature>
<evidence type="ECO:0000313" key="5">
    <source>
        <dbReference type="EMBL" id="WMC10321.1"/>
    </source>
</evidence>
<keyword evidence="6" id="KW-1185">Reference proteome</keyword>
<dbReference type="RefSeq" id="WP_306761522.1">
    <property type="nucleotide sequence ID" value="NZ_CP118224.1"/>
</dbReference>
<dbReference type="GO" id="GO:0005829">
    <property type="term" value="C:cytosol"/>
    <property type="evidence" value="ECO:0007669"/>
    <property type="project" value="TreeGrafter"/>
</dbReference>
<accession>A0AA50KLG0</accession>
<keyword evidence="3 4" id="KW-0456">Lyase</keyword>
<dbReference type="Pfam" id="PF04345">
    <property type="entry name" value="Chor_lyase"/>
    <property type="match status" value="1"/>
</dbReference>
<evidence type="ECO:0000256" key="2">
    <source>
        <dbReference type="ARBA" id="ARBA00022688"/>
    </source>
</evidence>
<comment type="catalytic activity">
    <reaction evidence="4">
        <text>chorismate = 4-hydroxybenzoate + pyruvate</text>
        <dbReference type="Rhea" id="RHEA:16505"/>
        <dbReference type="ChEBI" id="CHEBI:15361"/>
        <dbReference type="ChEBI" id="CHEBI:17879"/>
        <dbReference type="ChEBI" id="CHEBI:29748"/>
        <dbReference type="EC" id="4.1.3.40"/>
    </reaction>
</comment>
<feature type="binding site" evidence="4">
    <location>
        <position position="71"/>
    </location>
    <ligand>
        <name>substrate</name>
    </ligand>
</feature>
<dbReference type="GO" id="GO:0006744">
    <property type="term" value="P:ubiquinone biosynthetic process"/>
    <property type="evidence" value="ECO:0007669"/>
    <property type="project" value="UniProtKB-UniRule"/>
</dbReference>
<dbReference type="SUPFAM" id="SSF64288">
    <property type="entry name" value="Chorismate lyase-like"/>
    <property type="match status" value="1"/>
</dbReference>
<reference evidence="5 6" key="1">
    <citation type="submission" date="2023-02" db="EMBL/GenBank/DDBJ databases">
        <title>Complete genome sequence of a novel bacterium Oceanimonas sp. NTOU-MSR1 isolated from marine coast sediment.</title>
        <authorList>
            <person name="Yang H.-T."/>
            <person name="Chen Y.-L."/>
            <person name="Ho Y.-N."/>
        </authorList>
    </citation>
    <scope>NUCLEOTIDE SEQUENCE [LARGE SCALE GENOMIC DNA]</scope>
    <source>
        <strain evidence="5 6">NTOU-MSR1</strain>
    </source>
</reference>
<dbReference type="EMBL" id="CP118224">
    <property type="protein sequence ID" value="WMC10321.1"/>
    <property type="molecule type" value="Genomic_DNA"/>
</dbReference>
<dbReference type="PANTHER" id="PTHR38683">
    <property type="entry name" value="CHORISMATE PYRUVATE-LYASE"/>
    <property type="match status" value="1"/>
</dbReference>
<keyword evidence="2 4" id="KW-0831">Ubiquinone biosynthesis</keyword>
<protein>
    <recommendedName>
        <fullName evidence="4">Probable chorismate pyruvate-lyase</fullName>
        <shortName evidence="4">CL</shortName>
        <shortName evidence="4">CPL</shortName>
        <ecNumber evidence="4">4.1.3.40</ecNumber>
    </recommendedName>
</protein>
<dbReference type="KEGG" id="ope:PU634_14765"/>
<comment type="pathway">
    <text evidence="4">Cofactor biosynthesis; ubiquinone biosynthesis.</text>
</comment>
<name>A0AA50KLG0_9GAMM</name>
<proteinExistence type="inferred from homology"/>
<comment type="caution">
    <text evidence="4">Lacks conserved residue(s) required for the propagation of feature annotation.</text>
</comment>
<dbReference type="PANTHER" id="PTHR38683:SF1">
    <property type="entry name" value="CHORISMATE PYRUVATE-LYASE"/>
    <property type="match status" value="1"/>
</dbReference>
<evidence type="ECO:0000256" key="1">
    <source>
        <dbReference type="ARBA" id="ARBA00022490"/>
    </source>
</evidence>
<evidence type="ECO:0000313" key="6">
    <source>
        <dbReference type="Proteomes" id="UP001223802"/>
    </source>
</evidence>
<comment type="function">
    <text evidence="4">Removes the pyruvyl group from chorismate, with concomitant aromatization of the ring, to provide 4-hydroxybenzoate (4HB) for the ubiquinone pathway.</text>
</comment>
<dbReference type="HAMAP" id="MF_01632">
    <property type="entry name" value="UbiC"/>
    <property type="match status" value="1"/>
</dbReference>
<keyword evidence="4" id="KW-0670">Pyruvate</keyword>
<dbReference type="AlphaFoldDB" id="A0AA50KLG0"/>
<sequence length="182" mass="20113">MTPSVDSDWRWGRSAPASSALGDWLHEPGSLTRRLRRHCRHFRVQVLSDSVLRPLTPAQVERLQAGQAYCREVLLLCDEVPWVYASSLYSSATQAALPALAGLGSKALGELMFEATDLQRTPFDLAELSAVEYRRLQTRAGFNAALSDTLPWARRSTLSTGAARVLVTELFLPASAPYRNIV</sequence>
<dbReference type="InterPro" id="IPR007440">
    <property type="entry name" value="Chorismate--pyruvate_lyase"/>
</dbReference>
<comment type="similarity">
    <text evidence="4">Belongs to the UbiC family.</text>
</comment>
<dbReference type="Proteomes" id="UP001223802">
    <property type="component" value="Chromosome"/>
</dbReference>
<dbReference type="InterPro" id="IPR028978">
    <property type="entry name" value="Chorismate_lyase_/UTRA_dom_sf"/>
</dbReference>
<keyword evidence="1 4" id="KW-0963">Cytoplasm</keyword>
<dbReference type="EC" id="4.1.3.40" evidence="4"/>
<organism evidence="5 6">
    <name type="scientific">Oceanimonas pelagia</name>
    <dbReference type="NCBI Taxonomy" id="3028314"/>
    <lineage>
        <taxon>Bacteria</taxon>
        <taxon>Pseudomonadati</taxon>
        <taxon>Pseudomonadota</taxon>
        <taxon>Gammaproteobacteria</taxon>
        <taxon>Aeromonadales</taxon>
        <taxon>Aeromonadaceae</taxon>
        <taxon>Oceanimonas</taxon>
    </lineage>
</organism>
<comment type="subcellular location">
    <subcellularLocation>
        <location evidence="4">Cytoplasm</location>
    </subcellularLocation>
</comment>
<dbReference type="Gene3D" id="3.40.1410.10">
    <property type="entry name" value="Chorismate lyase-like"/>
    <property type="match status" value="1"/>
</dbReference>
<gene>
    <name evidence="4" type="primary">ubiC</name>
    <name evidence="5" type="ORF">PU634_14765</name>
</gene>
<evidence type="ECO:0000256" key="4">
    <source>
        <dbReference type="HAMAP-Rule" id="MF_01632"/>
    </source>
</evidence>
<feature type="binding site" evidence="4">
    <location>
        <position position="169"/>
    </location>
    <ligand>
        <name>substrate</name>
    </ligand>
</feature>
<evidence type="ECO:0000256" key="3">
    <source>
        <dbReference type="ARBA" id="ARBA00023239"/>
    </source>
</evidence>
<dbReference type="GO" id="GO:0008813">
    <property type="term" value="F:chorismate lyase activity"/>
    <property type="evidence" value="ECO:0007669"/>
    <property type="project" value="UniProtKB-UniRule"/>
</dbReference>
<dbReference type="GO" id="GO:0042866">
    <property type="term" value="P:pyruvate biosynthetic process"/>
    <property type="evidence" value="ECO:0007669"/>
    <property type="project" value="UniProtKB-UniRule"/>
</dbReference>